<organism evidence="9 10">
    <name type="scientific">Alkalibacterium thalassium</name>
    <dbReference type="NCBI Taxonomy" id="426701"/>
    <lineage>
        <taxon>Bacteria</taxon>
        <taxon>Bacillati</taxon>
        <taxon>Bacillota</taxon>
        <taxon>Bacilli</taxon>
        <taxon>Lactobacillales</taxon>
        <taxon>Carnobacteriaceae</taxon>
        <taxon>Alkalibacterium</taxon>
    </lineage>
</organism>
<evidence type="ECO:0000256" key="6">
    <source>
        <dbReference type="ARBA" id="ARBA00023065"/>
    </source>
</evidence>
<evidence type="ECO:0000256" key="5">
    <source>
        <dbReference type="ARBA" id="ARBA00023027"/>
    </source>
</evidence>
<dbReference type="OrthoDB" id="9775180at2"/>
<keyword evidence="10" id="KW-1185">Reference proteome</keyword>
<evidence type="ECO:0000313" key="9">
    <source>
        <dbReference type="EMBL" id="SDK35673.1"/>
    </source>
</evidence>
<dbReference type="InterPro" id="IPR036721">
    <property type="entry name" value="RCK_C_sf"/>
</dbReference>
<evidence type="ECO:0000256" key="4">
    <source>
        <dbReference type="ARBA" id="ARBA00022958"/>
    </source>
</evidence>
<evidence type="ECO:0000259" key="8">
    <source>
        <dbReference type="PROSITE" id="PS51202"/>
    </source>
</evidence>
<feature type="domain" description="RCK N-terminal" evidence="7">
    <location>
        <begin position="1"/>
        <end position="120"/>
    </location>
</feature>
<dbReference type="PRINTS" id="PR00335">
    <property type="entry name" value="KUPTAKETRKA"/>
</dbReference>
<dbReference type="EMBL" id="FNFK01000025">
    <property type="protein sequence ID" value="SDK35673.1"/>
    <property type="molecule type" value="Genomic_DNA"/>
</dbReference>
<reference evidence="10" key="1">
    <citation type="submission" date="2016-10" db="EMBL/GenBank/DDBJ databases">
        <authorList>
            <person name="Varghese N."/>
            <person name="Submissions S."/>
        </authorList>
    </citation>
    <scope>NUCLEOTIDE SEQUENCE [LARGE SCALE GENOMIC DNA]</scope>
    <source>
        <strain evidence="10">DSM 19181</strain>
    </source>
</reference>
<keyword evidence="4" id="KW-0630">Potassium</keyword>
<dbReference type="STRING" id="426701.SAMN04488098_102528"/>
<dbReference type="Gene3D" id="3.30.70.1450">
    <property type="entry name" value="Regulator of K+ conductance, C-terminal domain"/>
    <property type="match status" value="2"/>
</dbReference>
<keyword evidence="3" id="KW-0633">Potassium transport</keyword>
<dbReference type="SUPFAM" id="SSF51735">
    <property type="entry name" value="NAD(P)-binding Rossmann-fold domains"/>
    <property type="match status" value="2"/>
</dbReference>
<evidence type="ECO:0000256" key="2">
    <source>
        <dbReference type="ARBA" id="ARBA00022448"/>
    </source>
</evidence>
<gene>
    <name evidence="9" type="ORF">SAMN04488098_102528</name>
</gene>
<name>A0A1G9B872_9LACT</name>
<dbReference type="InterPro" id="IPR050721">
    <property type="entry name" value="Trk_Ktr_HKT_K-transport"/>
</dbReference>
<dbReference type="Pfam" id="PF02254">
    <property type="entry name" value="TrkA_N"/>
    <property type="match status" value="2"/>
</dbReference>
<protein>
    <recommendedName>
        <fullName evidence="1">Trk system potassium uptake protein TrkA</fullName>
    </recommendedName>
</protein>
<dbReference type="InterPro" id="IPR003148">
    <property type="entry name" value="RCK_N"/>
</dbReference>
<evidence type="ECO:0000256" key="3">
    <source>
        <dbReference type="ARBA" id="ARBA00022538"/>
    </source>
</evidence>
<evidence type="ECO:0000256" key="1">
    <source>
        <dbReference type="ARBA" id="ARBA00017378"/>
    </source>
</evidence>
<dbReference type="GO" id="GO:0005886">
    <property type="term" value="C:plasma membrane"/>
    <property type="evidence" value="ECO:0007669"/>
    <property type="project" value="InterPro"/>
</dbReference>
<accession>A0A1G9B872</accession>
<sequence>MNIVIAGGGKVGEVLIRELSLEGNDIVLIEKNEWKLDRIISKNDITGLVGNSASYDSQVDANVATCDIFIAVTPQDEINIISSIIAKKLGAKHTIARVRNPEYAGHMNFMREGLGITMMINPELEAAKDITRVVRYSEALSVEQFAGGKVNIVEIEVKRNNQLSNSFLGDFKKNFGNVLVCAVSRDDYVFIPSGDTQLETGDRIFVTGNKRDLTKLYRKCGHRQHKIRSALIVGGGRVAHYLLDMLSGMNIELKVIEANHDVAKELSEQYPRVVVIEGDGTDQEFLKEERIELYDTVISLTGVDEENLLISLFALNQGAKKVITKVSRTDLLKLLVNVGLQSIITPKRLIANEILRFVRSLQSNDGSNVEALFRIADNQVEAIQFRVPEQSKVLNHTLQDLKMKDNLLIAYIIRGKKTIFPSGKDFLKPDDQVIVVTTKKRLENIEDILA</sequence>
<dbReference type="PANTHER" id="PTHR43833:SF5">
    <property type="entry name" value="TRK SYSTEM POTASSIUM UPTAKE PROTEIN TRKA"/>
    <property type="match status" value="1"/>
</dbReference>
<dbReference type="PROSITE" id="PS51201">
    <property type="entry name" value="RCK_N"/>
    <property type="match status" value="2"/>
</dbReference>
<dbReference type="NCBIfam" id="NF007033">
    <property type="entry name" value="PRK09496.1-5"/>
    <property type="match status" value="1"/>
</dbReference>
<dbReference type="InterPro" id="IPR036291">
    <property type="entry name" value="NAD(P)-bd_dom_sf"/>
</dbReference>
<dbReference type="Gene3D" id="3.40.50.720">
    <property type="entry name" value="NAD(P)-binding Rossmann-like Domain"/>
    <property type="match status" value="2"/>
</dbReference>
<keyword evidence="5" id="KW-0520">NAD</keyword>
<dbReference type="GO" id="GO:0015079">
    <property type="term" value="F:potassium ion transmembrane transporter activity"/>
    <property type="evidence" value="ECO:0007669"/>
    <property type="project" value="InterPro"/>
</dbReference>
<dbReference type="InterPro" id="IPR006037">
    <property type="entry name" value="RCK_C"/>
</dbReference>
<dbReference type="PROSITE" id="PS51202">
    <property type="entry name" value="RCK_C"/>
    <property type="match status" value="2"/>
</dbReference>
<evidence type="ECO:0000313" key="10">
    <source>
        <dbReference type="Proteomes" id="UP000199433"/>
    </source>
</evidence>
<feature type="domain" description="RCK C-terminal" evidence="8">
    <location>
        <begin position="140"/>
        <end position="222"/>
    </location>
</feature>
<dbReference type="Proteomes" id="UP000199433">
    <property type="component" value="Unassembled WGS sequence"/>
</dbReference>
<dbReference type="Pfam" id="PF02080">
    <property type="entry name" value="TrkA_C"/>
    <property type="match status" value="2"/>
</dbReference>
<dbReference type="SUPFAM" id="SSF116726">
    <property type="entry name" value="TrkA C-terminal domain-like"/>
    <property type="match status" value="2"/>
</dbReference>
<keyword evidence="2" id="KW-0813">Transport</keyword>
<proteinExistence type="predicted"/>
<feature type="domain" description="RCK C-terminal" evidence="8">
    <location>
        <begin position="370"/>
        <end position="450"/>
    </location>
</feature>
<dbReference type="InterPro" id="IPR006036">
    <property type="entry name" value="K_uptake_TrkA"/>
</dbReference>
<dbReference type="AlphaFoldDB" id="A0A1G9B872"/>
<dbReference type="RefSeq" id="WP_091267109.1">
    <property type="nucleotide sequence ID" value="NZ_FNFK01000025.1"/>
</dbReference>
<feature type="domain" description="RCK N-terminal" evidence="7">
    <location>
        <begin position="227"/>
        <end position="344"/>
    </location>
</feature>
<evidence type="ECO:0000259" key="7">
    <source>
        <dbReference type="PROSITE" id="PS51201"/>
    </source>
</evidence>
<dbReference type="PANTHER" id="PTHR43833">
    <property type="entry name" value="POTASSIUM CHANNEL PROTEIN 2-RELATED-RELATED"/>
    <property type="match status" value="1"/>
</dbReference>
<dbReference type="NCBIfam" id="NF007039">
    <property type="entry name" value="PRK09496.3-2"/>
    <property type="match status" value="1"/>
</dbReference>
<keyword evidence="6" id="KW-0406">Ion transport</keyword>